<dbReference type="EMBL" id="GL883098">
    <property type="protein sequence ID" value="EGG09077.1"/>
    <property type="molecule type" value="Genomic_DNA"/>
</dbReference>
<gene>
    <name evidence="1" type="ORF">MELLADRAFT_104350</name>
</gene>
<reference evidence="2" key="1">
    <citation type="journal article" date="2011" name="Proc. Natl. Acad. Sci. U.S.A.">
        <title>Obligate biotrophy features unraveled by the genomic analysis of rust fungi.</title>
        <authorList>
            <person name="Duplessis S."/>
            <person name="Cuomo C.A."/>
            <person name="Lin Y.-C."/>
            <person name="Aerts A."/>
            <person name="Tisserant E."/>
            <person name="Veneault-Fourrey C."/>
            <person name="Joly D.L."/>
            <person name="Hacquard S."/>
            <person name="Amselem J."/>
            <person name="Cantarel B.L."/>
            <person name="Chiu R."/>
            <person name="Coutinho P.M."/>
            <person name="Feau N."/>
            <person name="Field M."/>
            <person name="Frey P."/>
            <person name="Gelhaye E."/>
            <person name="Goldberg J."/>
            <person name="Grabherr M.G."/>
            <person name="Kodira C.D."/>
            <person name="Kohler A."/>
            <person name="Kuees U."/>
            <person name="Lindquist E.A."/>
            <person name="Lucas S.M."/>
            <person name="Mago R."/>
            <person name="Mauceli E."/>
            <person name="Morin E."/>
            <person name="Murat C."/>
            <person name="Pangilinan J.L."/>
            <person name="Park R."/>
            <person name="Pearson M."/>
            <person name="Quesneville H."/>
            <person name="Rouhier N."/>
            <person name="Sakthikumar S."/>
            <person name="Salamov A.A."/>
            <person name="Schmutz J."/>
            <person name="Selles B."/>
            <person name="Shapiro H."/>
            <person name="Tanguay P."/>
            <person name="Tuskan G.A."/>
            <person name="Henrissat B."/>
            <person name="Van de Peer Y."/>
            <person name="Rouze P."/>
            <person name="Ellis J.G."/>
            <person name="Dodds P.N."/>
            <person name="Schein J.E."/>
            <person name="Zhong S."/>
            <person name="Hamelin R.C."/>
            <person name="Grigoriev I.V."/>
            <person name="Szabo L.J."/>
            <person name="Martin F."/>
        </authorList>
    </citation>
    <scope>NUCLEOTIDE SEQUENCE [LARGE SCALE GENOMIC DNA]</scope>
    <source>
        <strain evidence="2">98AG31 / pathotype 3-4-7</strain>
    </source>
</reference>
<dbReference type="InParanoid" id="F4REE5"/>
<protein>
    <submittedName>
        <fullName evidence="1">Uncharacterized protein</fullName>
    </submittedName>
</protein>
<accession>F4REE5</accession>
<organism evidence="2">
    <name type="scientific">Melampsora larici-populina (strain 98AG31 / pathotype 3-4-7)</name>
    <name type="common">Poplar leaf rust fungus</name>
    <dbReference type="NCBI Taxonomy" id="747676"/>
    <lineage>
        <taxon>Eukaryota</taxon>
        <taxon>Fungi</taxon>
        <taxon>Dikarya</taxon>
        <taxon>Basidiomycota</taxon>
        <taxon>Pucciniomycotina</taxon>
        <taxon>Pucciniomycetes</taxon>
        <taxon>Pucciniales</taxon>
        <taxon>Melampsoraceae</taxon>
        <taxon>Melampsora</taxon>
    </lineage>
</organism>
<dbReference type="AlphaFoldDB" id="F4REE5"/>
<dbReference type="KEGG" id="mlr:MELLADRAFT_104350"/>
<evidence type="ECO:0000313" key="1">
    <source>
        <dbReference type="EMBL" id="EGG09077.1"/>
    </source>
</evidence>
<dbReference type="RefSeq" id="XP_007407437.1">
    <property type="nucleotide sequence ID" value="XM_007407375.1"/>
</dbReference>
<evidence type="ECO:0000313" key="2">
    <source>
        <dbReference type="Proteomes" id="UP000001072"/>
    </source>
</evidence>
<dbReference type="HOGENOM" id="CLU_1594918_0_0_1"/>
<sequence length="167" mass="19044">MQQFCCQQRLLCKGPPEDDKAKAIQQNIGGAFKMNNKVFEKLWKYHQALNNSRVNYRLLPYPNGAKLLSAYAHEVGTLIGCDTLKFSKKCSPNIVNVKIKGNYLWAKILHILSLKVSKEMAVLVRWLDDVRDLVFDQMLERFSRVCVVQNLKAEFIPASLVVSTLAD</sequence>
<proteinExistence type="predicted"/>
<keyword evidence="2" id="KW-1185">Reference proteome</keyword>
<name>F4REE5_MELLP</name>
<dbReference type="GeneID" id="18922227"/>
<dbReference type="Proteomes" id="UP000001072">
    <property type="component" value="Unassembled WGS sequence"/>
</dbReference>
<dbReference type="VEuPathDB" id="FungiDB:MELLADRAFT_104350"/>